<dbReference type="OrthoDB" id="4500628at2759"/>
<protein>
    <submittedName>
        <fullName evidence="1">Uncharacterized protein</fullName>
    </submittedName>
</protein>
<dbReference type="GeneID" id="34457577"/>
<organism evidence="1 2">
    <name type="scientific">Aspergillus glaucus CBS 516.65</name>
    <dbReference type="NCBI Taxonomy" id="1160497"/>
    <lineage>
        <taxon>Eukaryota</taxon>
        <taxon>Fungi</taxon>
        <taxon>Dikarya</taxon>
        <taxon>Ascomycota</taxon>
        <taxon>Pezizomycotina</taxon>
        <taxon>Eurotiomycetes</taxon>
        <taxon>Eurotiomycetidae</taxon>
        <taxon>Eurotiales</taxon>
        <taxon>Aspergillaceae</taxon>
        <taxon>Aspergillus</taxon>
        <taxon>Aspergillus subgen. Aspergillus</taxon>
    </lineage>
</organism>
<keyword evidence="2" id="KW-1185">Reference proteome</keyword>
<dbReference type="EMBL" id="KV878894">
    <property type="protein sequence ID" value="OJJ85391.1"/>
    <property type="molecule type" value="Genomic_DNA"/>
</dbReference>
<dbReference type="STRING" id="1160497.A0A1L9VNE0"/>
<sequence>MLSHALHRTRIHKVSSGDFVRFQLIPIGMDCCPSWFKTKEFPPEDEVQKGRYIYEPVPVDNVELANIPLPHLLKPGPHTDKFRITMFPKKIRDQLVRQPGHSGQRVIGWAFVSMRVSTGPSFYC</sequence>
<dbReference type="Proteomes" id="UP000184300">
    <property type="component" value="Unassembled WGS sequence"/>
</dbReference>
<reference evidence="2" key="1">
    <citation type="journal article" date="2017" name="Genome Biol.">
        <title>Comparative genomics reveals high biological diversity and specific adaptations in the industrially and medically important fungal genus Aspergillus.</title>
        <authorList>
            <person name="de Vries R.P."/>
            <person name="Riley R."/>
            <person name="Wiebenga A."/>
            <person name="Aguilar-Osorio G."/>
            <person name="Amillis S."/>
            <person name="Uchima C.A."/>
            <person name="Anderluh G."/>
            <person name="Asadollahi M."/>
            <person name="Askin M."/>
            <person name="Barry K."/>
            <person name="Battaglia E."/>
            <person name="Bayram O."/>
            <person name="Benocci T."/>
            <person name="Braus-Stromeyer S.A."/>
            <person name="Caldana C."/>
            <person name="Canovas D."/>
            <person name="Cerqueira G.C."/>
            <person name="Chen F."/>
            <person name="Chen W."/>
            <person name="Choi C."/>
            <person name="Clum A."/>
            <person name="Dos Santos R.A."/>
            <person name="Damasio A.R."/>
            <person name="Diallinas G."/>
            <person name="Emri T."/>
            <person name="Fekete E."/>
            <person name="Flipphi M."/>
            <person name="Freyberg S."/>
            <person name="Gallo A."/>
            <person name="Gournas C."/>
            <person name="Habgood R."/>
            <person name="Hainaut M."/>
            <person name="Harispe M.L."/>
            <person name="Henrissat B."/>
            <person name="Hilden K.S."/>
            <person name="Hope R."/>
            <person name="Hossain A."/>
            <person name="Karabika E."/>
            <person name="Karaffa L."/>
            <person name="Karanyi Z."/>
            <person name="Krasevec N."/>
            <person name="Kuo A."/>
            <person name="Kusch H."/>
            <person name="LaButti K."/>
            <person name="Lagendijk E.L."/>
            <person name="Lapidus A."/>
            <person name="Levasseur A."/>
            <person name="Lindquist E."/>
            <person name="Lipzen A."/>
            <person name="Logrieco A.F."/>
            <person name="MacCabe A."/>
            <person name="Maekelae M.R."/>
            <person name="Malavazi I."/>
            <person name="Melin P."/>
            <person name="Meyer V."/>
            <person name="Mielnichuk N."/>
            <person name="Miskei M."/>
            <person name="Molnar A.P."/>
            <person name="Mule G."/>
            <person name="Ngan C.Y."/>
            <person name="Orejas M."/>
            <person name="Orosz E."/>
            <person name="Ouedraogo J.P."/>
            <person name="Overkamp K.M."/>
            <person name="Park H.-S."/>
            <person name="Perrone G."/>
            <person name="Piumi F."/>
            <person name="Punt P.J."/>
            <person name="Ram A.F."/>
            <person name="Ramon A."/>
            <person name="Rauscher S."/>
            <person name="Record E."/>
            <person name="Riano-Pachon D.M."/>
            <person name="Robert V."/>
            <person name="Roehrig J."/>
            <person name="Ruller R."/>
            <person name="Salamov A."/>
            <person name="Salih N.S."/>
            <person name="Samson R.A."/>
            <person name="Sandor E."/>
            <person name="Sanguinetti M."/>
            <person name="Schuetze T."/>
            <person name="Sepcic K."/>
            <person name="Shelest E."/>
            <person name="Sherlock G."/>
            <person name="Sophianopoulou V."/>
            <person name="Squina F.M."/>
            <person name="Sun H."/>
            <person name="Susca A."/>
            <person name="Todd R.B."/>
            <person name="Tsang A."/>
            <person name="Unkles S.E."/>
            <person name="van de Wiele N."/>
            <person name="van Rossen-Uffink D."/>
            <person name="Oliveira J.V."/>
            <person name="Vesth T.C."/>
            <person name="Visser J."/>
            <person name="Yu J.-H."/>
            <person name="Zhou M."/>
            <person name="Andersen M.R."/>
            <person name="Archer D.B."/>
            <person name="Baker S.E."/>
            <person name="Benoit I."/>
            <person name="Brakhage A.A."/>
            <person name="Braus G.H."/>
            <person name="Fischer R."/>
            <person name="Frisvad J.C."/>
            <person name="Goldman G.H."/>
            <person name="Houbraken J."/>
            <person name="Oakley B."/>
            <person name="Pocsi I."/>
            <person name="Scazzocchio C."/>
            <person name="Seiboth B."/>
            <person name="vanKuyk P.A."/>
            <person name="Wortman J."/>
            <person name="Dyer P.S."/>
            <person name="Grigoriev I.V."/>
        </authorList>
    </citation>
    <scope>NUCLEOTIDE SEQUENCE [LARGE SCALE GENOMIC DNA]</scope>
    <source>
        <strain evidence="2">CBS 516.65</strain>
    </source>
</reference>
<gene>
    <name evidence="1" type="ORF">ASPGLDRAFT_1346818</name>
</gene>
<evidence type="ECO:0000313" key="1">
    <source>
        <dbReference type="EMBL" id="OJJ85391.1"/>
    </source>
</evidence>
<dbReference type="AlphaFoldDB" id="A0A1L9VNE0"/>
<proteinExistence type="predicted"/>
<dbReference type="VEuPathDB" id="FungiDB:ASPGLDRAFT_1346818"/>
<name>A0A1L9VNE0_ASPGL</name>
<dbReference type="RefSeq" id="XP_022402089.1">
    <property type="nucleotide sequence ID" value="XM_022541316.1"/>
</dbReference>
<accession>A0A1L9VNE0</accession>
<evidence type="ECO:0000313" key="2">
    <source>
        <dbReference type="Proteomes" id="UP000184300"/>
    </source>
</evidence>